<dbReference type="AlphaFoldDB" id="A0A9D1Y9E8"/>
<name>A0A9D1Y9E8_9FIRM</name>
<reference evidence="2" key="1">
    <citation type="journal article" date="2021" name="PeerJ">
        <title>Extensive microbial diversity within the chicken gut microbiome revealed by metagenomics and culture.</title>
        <authorList>
            <person name="Gilroy R."/>
            <person name="Ravi A."/>
            <person name="Getino M."/>
            <person name="Pursley I."/>
            <person name="Horton D.L."/>
            <person name="Alikhan N.F."/>
            <person name="Baker D."/>
            <person name="Gharbi K."/>
            <person name="Hall N."/>
            <person name="Watson M."/>
            <person name="Adriaenssens E.M."/>
            <person name="Foster-Nyarko E."/>
            <person name="Jarju S."/>
            <person name="Secka A."/>
            <person name="Antonio M."/>
            <person name="Oren A."/>
            <person name="Chaudhuri R.R."/>
            <person name="La Ragione R."/>
            <person name="Hildebrand F."/>
            <person name="Pallen M.J."/>
        </authorList>
    </citation>
    <scope>NUCLEOTIDE SEQUENCE</scope>
    <source>
        <strain evidence="2">ChiBcec16_6824</strain>
    </source>
</reference>
<keyword evidence="1" id="KW-0472">Membrane</keyword>
<dbReference type="SUPFAM" id="SSF50969">
    <property type="entry name" value="YVTN repeat-like/Quinoprotein amine dehydrogenase"/>
    <property type="match status" value="1"/>
</dbReference>
<comment type="caution">
    <text evidence="2">The sequence shown here is derived from an EMBL/GenBank/DDBJ whole genome shotgun (WGS) entry which is preliminary data.</text>
</comment>
<sequence length="396" mass="43145">MELLEPKSPPPKKRPNLFVRFLAFLTTLVLIAGAVFLVANRDKYNLDGLRRWIGYLGVERSDNGQAESFSYEGGSTNSFASVDGGLLVCSPSNIRLYSPSEELVLDQTVSTMEHPVIDASEHRALVYDAGGQDLFVFSGTEEVFTLSLEEGESLLSARINENGYLAVTAQTSGYKGTVTVYDTAFTRKLRINLSSRFVSDAVVSPNGDAVALVTLGLDSSTFGSQLELYRTSRSEEDVAPDYTAQVGNDVVLDMSWKSDGIWLVGEGTLSVYSSKAERTGFYDYTGGYLKNFSLDAADCAVLLLGKYRAGSDATLYTINAKGEVLAQRSYSEQILSLSAADNYLSVLTAGHLDIFTRNLETYRSLDTTQGARRVFQRADGSALLINADSAHLYVPN</sequence>
<dbReference type="EMBL" id="DXDX01000141">
    <property type="protein sequence ID" value="HIY21787.1"/>
    <property type="molecule type" value="Genomic_DNA"/>
</dbReference>
<keyword evidence="1" id="KW-1133">Transmembrane helix</keyword>
<dbReference type="Proteomes" id="UP000823868">
    <property type="component" value="Unassembled WGS sequence"/>
</dbReference>
<evidence type="ECO:0000256" key="1">
    <source>
        <dbReference type="SAM" id="Phobius"/>
    </source>
</evidence>
<dbReference type="InterPro" id="IPR043765">
    <property type="entry name" value="DUF5711"/>
</dbReference>
<protein>
    <recommendedName>
        <fullName evidence="4">WD40 repeat domain-containing protein</fullName>
    </recommendedName>
</protein>
<proteinExistence type="predicted"/>
<feature type="transmembrane region" description="Helical" evidence="1">
    <location>
        <begin position="21"/>
        <end position="39"/>
    </location>
</feature>
<organism evidence="2 3">
    <name type="scientific">Candidatus Flavonifractor merdigallinarum</name>
    <dbReference type="NCBI Taxonomy" id="2838589"/>
    <lineage>
        <taxon>Bacteria</taxon>
        <taxon>Bacillati</taxon>
        <taxon>Bacillota</taxon>
        <taxon>Clostridia</taxon>
        <taxon>Eubacteriales</taxon>
        <taxon>Oscillospiraceae</taxon>
        <taxon>Flavonifractor</taxon>
    </lineage>
</organism>
<keyword evidence="1" id="KW-0812">Transmembrane</keyword>
<dbReference type="Pfam" id="PF18975">
    <property type="entry name" value="DUF5711"/>
    <property type="match status" value="1"/>
</dbReference>
<reference evidence="2" key="2">
    <citation type="submission" date="2021-04" db="EMBL/GenBank/DDBJ databases">
        <authorList>
            <person name="Gilroy R."/>
        </authorList>
    </citation>
    <scope>NUCLEOTIDE SEQUENCE</scope>
    <source>
        <strain evidence="2">ChiBcec16_6824</strain>
    </source>
</reference>
<gene>
    <name evidence="2" type="ORF">H9841_07805</name>
</gene>
<dbReference type="InterPro" id="IPR011044">
    <property type="entry name" value="Quino_amine_DH_bsu"/>
</dbReference>
<evidence type="ECO:0000313" key="2">
    <source>
        <dbReference type="EMBL" id="HIY21787.1"/>
    </source>
</evidence>
<evidence type="ECO:0008006" key="4">
    <source>
        <dbReference type="Google" id="ProtNLM"/>
    </source>
</evidence>
<evidence type="ECO:0000313" key="3">
    <source>
        <dbReference type="Proteomes" id="UP000823868"/>
    </source>
</evidence>
<accession>A0A9D1Y9E8</accession>